<feature type="domain" description="C-type lectin" evidence="3">
    <location>
        <begin position="24"/>
        <end position="131"/>
    </location>
</feature>
<name>A0A7I8WB98_9ANNE</name>
<protein>
    <submittedName>
        <fullName evidence="4">DgyrCDS13640</fullName>
    </submittedName>
</protein>
<organism evidence="4 5">
    <name type="scientific">Dimorphilus gyrociliatus</name>
    <dbReference type="NCBI Taxonomy" id="2664684"/>
    <lineage>
        <taxon>Eukaryota</taxon>
        <taxon>Metazoa</taxon>
        <taxon>Spiralia</taxon>
        <taxon>Lophotrochozoa</taxon>
        <taxon>Annelida</taxon>
        <taxon>Polychaeta</taxon>
        <taxon>Polychaeta incertae sedis</taxon>
        <taxon>Dinophilidae</taxon>
        <taxon>Dimorphilus</taxon>
    </lineage>
</organism>
<dbReference type="CDD" id="cd00037">
    <property type="entry name" value="CLECT"/>
    <property type="match status" value="1"/>
</dbReference>
<dbReference type="AlphaFoldDB" id="A0A7I8WB98"/>
<comment type="caution">
    <text evidence="4">The sequence shown here is derived from an EMBL/GenBank/DDBJ whole genome shotgun (WGS) entry which is preliminary data.</text>
</comment>
<proteinExistence type="predicted"/>
<gene>
    <name evidence="4" type="ORF">DGYR_LOCUS12783</name>
</gene>
<keyword evidence="2" id="KW-0812">Transmembrane</keyword>
<keyword evidence="2" id="KW-1133">Transmembrane helix</keyword>
<feature type="compositionally biased region" description="Polar residues" evidence="1">
    <location>
        <begin position="221"/>
        <end position="239"/>
    </location>
</feature>
<evidence type="ECO:0000256" key="1">
    <source>
        <dbReference type="SAM" id="MobiDB-lite"/>
    </source>
</evidence>
<evidence type="ECO:0000313" key="5">
    <source>
        <dbReference type="Proteomes" id="UP000549394"/>
    </source>
</evidence>
<dbReference type="Proteomes" id="UP000549394">
    <property type="component" value="Unassembled WGS sequence"/>
</dbReference>
<evidence type="ECO:0000256" key="2">
    <source>
        <dbReference type="SAM" id="Phobius"/>
    </source>
</evidence>
<dbReference type="InterPro" id="IPR016187">
    <property type="entry name" value="CTDL_fold"/>
</dbReference>
<dbReference type="SMART" id="SM00034">
    <property type="entry name" value="CLECT"/>
    <property type="match status" value="1"/>
</dbReference>
<keyword evidence="2" id="KW-0472">Membrane</keyword>
<dbReference type="PROSITE" id="PS50041">
    <property type="entry name" value="C_TYPE_LECTIN_2"/>
    <property type="match status" value="1"/>
</dbReference>
<dbReference type="InterPro" id="IPR001304">
    <property type="entry name" value="C-type_lectin-like"/>
</dbReference>
<dbReference type="SUPFAM" id="SSF56436">
    <property type="entry name" value="C-type lectin-like"/>
    <property type="match status" value="1"/>
</dbReference>
<keyword evidence="5" id="KW-1185">Reference proteome</keyword>
<evidence type="ECO:0000259" key="3">
    <source>
        <dbReference type="PROSITE" id="PS50041"/>
    </source>
</evidence>
<feature type="transmembrane region" description="Helical" evidence="2">
    <location>
        <begin position="184"/>
        <end position="205"/>
    </location>
</feature>
<accession>A0A7I8WB98</accession>
<sequence length="334" mass="38448">MLYSICESENACEQSSDTSFFDVKSQVCIYLIFKNLTWFESVIYCKHKTWRLFQPSESKLTSLQLRVPLVTLNKFWIDMKNFALEWISDGNSVTFTNWKTNYPDVENDCVAVSGQEWITQDCSLKNYVVCSKLAKEVTKSRTHIQYLLLVRLNEHVITGSLDYITQETSTYINDKKDKLTTSDLIGLCGALFIVIFTISLVIFFFMKLSYLKKNIEKKPQKNYSNNETQTSDNLSQGNESGKRSSLGEPDNFVEDPIVLNESYKPSTKHSNVKFRDEMPSNENIYGDVPLENFKMETIVEEEDNLRSLDSDDQLDNIFNGFESVSINGSVTNDY</sequence>
<feature type="region of interest" description="Disordered" evidence="1">
    <location>
        <begin position="221"/>
        <end position="250"/>
    </location>
</feature>
<dbReference type="Gene3D" id="3.10.100.10">
    <property type="entry name" value="Mannose-Binding Protein A, subunit A"/>
    <property type="match status" value="1"/>
</dbReference>
<reference evidence="4 5" key="1">
    <citation type="submission" date="2020-08" db="EMBL/GenBank/DDBJ databases">
        <authorList>
            <person name="Hejnol A."/>
        </authorList>
    </citation>
    <scope>NUCLEOTIDE SEQUENCE [LARGE SCALE GENOMIC DNA]</scope>
</reference>
<evidence type="ECO:0000313" key="4">
    <source>
        <dbReference type="EMBL" id="CAD5125406.1"/>
    </source>
</evidence>
<dbReference type="EMBL" id="CAJFCJ010000026">
    <property type="protein sequence ID" value="CAD5125406.1"/>
    <property type="molecule type" value="Genomic_DNA"/>
</dbReference>
<dbReference type="InterPro" id="IPR016186">
    <property type="entry name" value="C-type_lectin-like/link_sf"/>
</dbReference>
<dbReference type="Pfam" id="PF00059">
    <property type="entry name" value="Lectin_C"/>
    <property type="match status" value="1"/>
</dbReference>